<reference evidence="1" key="1">
    <citation type="journal article" date="2015" name="Nature">
        <title>Complex archaea that bridge the gap between prokaryotes and eukaryotes.</title>
        <authorList>
            <person name="Spang A."/>
            <person name="Saw J.H."/>
            <person name="Jorgensen S.L."/>
            <person name="Zaremba-Niedzwiedzka K."/>
            <person name="Martijn J."/>
            <person name="Lind A.E."/>
            <person name="van Eijk R."/>
            <person name="Schleper C."/>
            <person name="Guy L."/>
            <person name="Ettema T.J."/>
        </authorList>
    </citation>
    <scope>NUCLEOTIDE SEQUENCE</scope>
</reference>
<proteinExistence type="predicted"/>
<gene>
    <name evidence="1" type="ORF">LCGC14_2160160</name>
</gene>
<name>A0A0F9DSW1_9ZZZZ</name>
<accession>A0A0F9DSW1</accession>
<sequence length="182" mass="19264">MAHASGINGGVFTSSLLIEDCEDAWTADNATTANTDADAKVGSFSVKNVIPGGLGANILLSHEAGLTLNLTAYDAMLLWIKDSTTAALNDNQMLLDDTADCLSPIETLQIRALTLATWTRVFLPFADPSLLASIVSVGLKQIAALGARNIFLDDIRALAEIDGIKSWTLDYTSEALNSTDFG</sequence>
<organism evidence="1">
    <name type="scientific">marine sediment metagenome</name>
    <dbReference type="NCBI Taxonomy" id="412755"/>
    <lineage>
        <taxon>unclassified sequences</taxon>
        <taxon>metagenomes</taxon>
        <taxon>ecological metagenomes</taxon>
    </lineage>
</organism>
<dbReference type="AlphaFoldDB" id="A0A0F9DSW1"/>
<dbReference type="EMBL" id="LAZR01027694">
    <property type="protein sequence ID" value="KKL64923.1"/>
    <property type="molecule type" value="Genomic_DNA"/>
</dbReference>
<protein>
    <submittedName>
        <fullName evidence="1">Uncharacterized protein</fullName>
    </submittedName>
</protein>
<comment type="caution">
    <text evidence="1">The sequence shown here is derived from an EMBL/GenBank/DDBJ whole genome shotgun (WGS) entry which is preliminary data.</text>
</comment>
<feature type="non-terminal residue" evidence="1">
    <location>
        <position position="182"/>
    </location>
</feature>
<evidence type="ECO:0000313" key="1">
    <source>
        <dbReference type="EMBL" id="KKL64923.1"/>
    </source>
</evidence>